<gene>
    <name evidence="1" type="ORF">UU49_C0036G0004</name>
</gene>
<protein>
    <submittedName>
        <fullName evidence="1">Uncharacterized protein</fullName>
    </submittedName>
</protein>
<dbReference type="AlphaFoldDB" id="A0A0G0VBG8"/>
<evidence type="ECO:0000313" key="2">
    <source>
        <dbReference type="Proteomes" id="UP000034108"/>
    </source>
</evidence>
<accession>A0A0G0VBG8</accession>
<sequence>MNRKSAHQQDYLIIYDDQWEKIIESYFIREKNISIEDESNDTMNGPIEKEKLQEFISYIKRTRYPDENRFKIRTVSADSMESIKTDLKWILD</sequence>
<reference evidence="1 2" key="1">
    <citation type="journal article" date="2015" name="Nature">
        <title>rRNA introns, odd ribosomes, and small enigmatic genomes across a large radiation of phyla.</title>
        <authorList>
            <person name="Brown C.T."/>
            <person name="Hug L.A."/>
            <person name="Thomas B.C."/>
            <person name="Sharon I."/>
            <person name="Castelle C.J."/>
            <person name="Singh A."/>
            <person name="Wilkins M.J."/>
            <person name="Williams K.H."/>
            <person name="Banfield J.F."/>
        </authorList>
    </citation>
    <scope>NUCLEOTIDE SEQUENCE [LARGE SCALE GENOMIC DNA]</scope>
</reference>
<name>A0A0G0VBG8_9BACT</name>
<dbReference type="STRING" id="1619048.UU49_C0036G0004"/>
<proteinExistence type="predicted"/>
<dbReference type="Proteomes" id="UP000034108">
    <property type="component" value="Unassembled WGS sequence"/>
</dbReference>
<evidence type="ECO:0000313" key="1">
    <source>
        <dbReference type="EMBL" id="KKR97001.1"/>
    </source>
</evidence>
<comment type="caution">
    <text evidence="1">The sequence shown here is derived from an EMBL/GenBank/DDBJ whole genome shotgun (WGS) entry which is preliminary data.</text>
</comment>
<dbReference type="EMBL" id="LCAV01000036">
    <property type="protein sequence ID" value="KKR97001.1"/>
    <property type="molecule type" value="Genomic_DNA"/>
</dbReference>
<organism evidence="1 2">
    <name type="scientific">Candidatus Magasanikbacteria bacterium GW2011_GWC2_41_17</name>
    <dbReference type="NCBI Taxonomy" id="1619048"/>
    <lineage>
        <taxon>Bacteria</taxon>
        <taxon>Candidatus Magasanikiibacteriota</taxon>
    </lineage>
</organism>